<evidence type="ECO:0000313" key="2">
    <source>
        <dbReference type="Proteomes" id="UP000002743"/>
    </source>
</evidence>
<name>C6XED6_METGS</name>
<reference evidence="2" key="1">
    <citation type="submission" date="2009-07" db="EMBL/GenBank/DDBJ databases">
        <title>Complete sequence of chromosome of Methylovorus sp. SIP3-4.</title>
        <authorList>
            <person name="Lucas S."/>
            <person name="Copeland A."/>
            <person name="Lapidus A."/>
            <person name="Glavina del Rio T."/>
            <person name="Tice H."/>
            <person name="Bruce D."/>
            <person name="Goodwin L."/>
            <person name="Pitluck S."/>
            <person name="Clum A."/>
            <person name="Larimer F."/>
            <person name="Land M."/>
            <person name="Hauser L."/>
            <person name="Kyrpides N."/>
            <person name="Mikhailova N."/>
            <person name="Kayluzhnaya M."/>
            <person name="Chistoserdova L."/>
        </authorList>
    </citation>
    <scope>NUCLEOTIDE SEQUENCE [LARGE SCALE GENOMIC DNA]</scope>
    <source>
        <strain evidence="2">SIP3-4</strain>
    </source>
</reference>
<keyword evidence="2" id="KW-1185">Reference proteome</keyword>
<dbReference type="HOGENOM" id="CLU_2735401_0_0_4"/>
<dbReference type="EMBL" id="CP001674">
    <property type="protein sequence ID" value="ACT50911.1"/>
    <property type="molecule type" value="Genomic_DNA"/>
</dbReference>
<organism evidence="1 2">
    <name type="scientific">Methylovorus glucosotrophus (strain SIP3-4)</name>
    <dbReference type="NCBI Taxonomy" id="582744"/>
    <lineage>
        <taxon>Bacteria</taxon>
        <taxon>Pseudomonadati</taxon>
        <taxon>Pseudomonadota</taxon>
        <taxon>Betaproteobacteria</taxon>
        <taxon>Nitrosomonadales</taxon>
        <taxon>Methylophilaceae</taxon>
        <taxon>Methylovorus</taxon>
    </lineage>
</organism>
<evidence type="ECO:0008006" key="3">
    <source>
        <dbReference type="Google" id="ProtNLM"/>
    </source>
</evidence>
<dbReference type="STRING" id="582744.Msip34_1666"/>
<evidence type="ECO:0000313" key="1">
    <source>
        <dbReference type="EMBL" id="ACT50911.1"/>
    </source>
</evidence>
<reference evidence="1 2" key="2">
    <citation type="journal article" date="2011" name="J. Bacteriol.">
        <title>Genomes of three methylotrophs from a single niche uncover genetic and metabolic divergence of Methylophilaceae.</title>
        <authorList>
            <person name="Lapidus A."/>
            <person name="Clum A."/>
            <person name="Labutti K."/>
            <person name="Kaluzhnaya M.G."/>
            <person name="Lim S."/>
            <person name="Beck D.A."/>
            <person name="Glavina Del Rio T."/>
            <person name="Nolan M."/>
            <person name="Mavromatis K."/>
            <person name="Huntemann M."/>
            <person name="Lucas S."/>
            <person name="Lidstrom M.E."/>
            <person name="Ivanova N."/>
            <person name="Chistoserdova L."/>
        </authorList>
    </citation>
    <scope>NUCLEOTIDE SEQUENCE [LARGE SCALE GENOMIC DNA]</scope>
    <source>
        <strain evidence="1 2">SIP3-4</strain>
    </source>
</reference>
<gene>
    <name evidence="1" type="ordered locus">Msip34_1666</name>
</gene>
<protein>
    <recommendedName>
        <fullName evidence="3">XRE family transcriptional regulator</fullName>
    </recommendedName>
</protein>
<accession>C6XED6</accession>
<sequence length="71" mass="8473">MTLDWQKIILNLRHAGCTTKFIYTKAKMDESTVRRFARGELKEPRFSQGLELLDLHEKFCPEKHKLEELRP</sequence>
<dbReference type="RefSeq" id="WP_015830326.1">
    <property type="nucleotide sequence ID" value="NC_012969.1"/>
</dbReference>
<proteinExistence type="predicted"/>
<dbReference type="KEGG" id="mei:Msip34_1666"/>
<dbReference type="Proteomes" id="UP000002743">
    <property type="component" value="Chromosome"/>
</dbReference>
<dbReference type="AlphaFoldDB" id="C6XED6"/>